<dbReference type="Pfam" id="PF00651">
    <property type="entry name" value="BTB"/>
    <property type="match status" value="1"/>
</dbReference>
<keyword evidence="2" id="KW-0539">Nucleus</keyword>
<protein>
    <recommendedName>
        <fullName evidence="4">BTB domain-containing protein</fullName>
    </recommendedName>
</protein>
<dbReference type="CDD" id="cd18315">
    <property type="entry name" value="BTB_POZ_BAB-like"/>
    <property type="match status" value="1"/>
</dbReference>
<dbReference type="EMBL" id="OD000680">
    <property type="protein sequence ID" value="CAD7398783.1"/>
    <property type="molecule type" value="Genomic_DNA"/>
</dbReference>
<dbReference type="InterPro" id="IPR000210">
    <property type="entry name" value="BTB/POZ_dom"/>
</dbReference>
<proteinExistence type="predicted"/>
<dbReference type="SMART" id="SM00225">
    <property type="entry name" value="BTB"/>
    <property type="match status" value="1"/>
</dbReference>
<feature type="compositionally biased region" description="Pro residues" evidence="3">
    <location>
        <begin position="199"/>
        <end position="211"/>
    </location>
</feature>
<feature type="compositionally biased region" description="Acidic residues" evidence="3">
    <location>
        <begin position="245"/>
        <end position="258"/>
    </location>
</feature>
<dbReference type="AlphaFoldDB" id="A0A7R9GV98"/>
<feature type="region of interest" description="Disordered" evidence="3">
    <location>
        <begin position="115"/>
        <end position="313"/>
    </location>
</feature>
<evidence type="ECO:0000256" key="2">
    <source>
        <dbReference type="ARBA" id="ARBA00023242"/>
    </source>
</evidence>
<reference evidence="5" key="1">
    <citation type="submission" date="2020-11" db="EMBL/GenBank/DDBJ databases">
        <authorList>
            <person name="Tran Van P."/>
        </authorList>
    </citation>
    <scope>NUCLEOTIDE SEQUENCE</scope>
</reference>
<evidence type="ECO:0000259" key="4">
    <source>
        <dbReference type="PROSITE" id="PS50097"/>
    </source>
</evidence>
<dbReference type="PANTHER" id="PTHR23110:SF99">
    <property type="entry name" value="BROAD-COMPLEX CORE PROTEIN ISOFORM 6"/>
    <property type="match status" value="1"/>
</dbReference>
<dbReference type="InterPro" id="IPR051095">
    <property type="entry name" value="Dros_DevTransReg"/>
</dbReference>
<feature type="domain" description="BTB" evidence="4">
    <location>
        <begin position="34"/>
        <end position="99"/>
    </location>
</feature>
<dbReference type="GO" id="GO:0005634">
    <property type="term" value="C:nucleus"/>
    <property type="evidence" value="ECO:0007669"/>
    <property type="project" value="UniProtKB-SubCell"/>
</dbReference>
<accession>A0A7R9GV98</accession>
<dbReference type="SUPFAM" id="SSF54695">
    <property type="entry name" value="POZ domain"/>
    <property type="match status" value="1"/>
</dbReference>
<evidence type="ECO:0000313" key="5">
    <source>
        <dbReference type="EMBL" id="CAD7398783.1"/>
    </source>
</evidence>
<comment type="subcellular location">
    <subcellularLocation>
        <location evidence="1">Nucleus</location>
    </subcellularLocation>
</comment>
<feature type="compositionally biased region" description="Polar residues" evidence="3">
    <location>
        <begin position="131"/>
        <end position="141"/>
    </location>
</feature>
<feature type="compositionally biased region" description="Polar residues" evidence="3">
    <location>
        <begin position="225"/>
        <end position="239"/>
    </location>
</feature>
<dbReference type="PROSITE" id="PS50097">
    <property type="entry name" value="BTB"/>
    <property type="match status" value="1"/>
</dbReference>
<evidence type="ECO:0000256" key="3">
    <source>
        <dbReference type="SAM" id="MobiDB-lite"/>
    </source>
</evidence>
<evidence type="ECO:0000256" key="1">
    <source>
        <dbReference type="ARBA" id="ARBA00004123"/>
    </source>
</evidence>
<dbReference type="Gene3D" id="3.30.710.10">
    <property type="entry name" value="Potassium Channel Kv1.1, Chain A"/>
    <property type="match status" value="1"/>
</dbReference>
<dbReference type="GO" id="GO:0006357">
    <property type="term" value="P:regulation of transcription by RNA polymerase II"/>
    <property type="evidence" value="ECO:0007669"/>
    <property type="project" value="TreeGrafter"/>
</dbReference>
<dbReference type="InterPro" id="IPR011333">
    <property type="entry name" value="SKP1/BTB/POZ_sf"/>
</dbReference>
<organism evidence="5">
    <name type="scientific">Timema poppense</name>
    <name type="common">Walking stick</name>
    <dbReference type="NCBI Taxonomy" id="170557"/>
    <lineage>
        <taxon>Eukaryota</taxon>
        <taxon>Metazoa</taxon>
        <taxon>Ecdysozoa</taxon>
        <taxon>Arthropoda</taxon>
        <taxon>Hexapoda</taxon>
        <taxon>Insecta</taxon>
        <taxon>Pterygota</taxon>
        <taxon>Neoptera</taxon>
        <taxon>Polyneoptera</taxon>
        <taxon>Phasmatodea</taxon>
        <taxon>Timematodea</taxon>
        <taxon>Timematoidea</taxon>
        <taxon>Timematidae</taxon>
        <taxon>Timema</taxon>
    </lineage>
</organism>
<dbReference type="PANTHER" id="PTHR23110">
    <property type="entry name" value="BTB DOMAIN TRANSCRIPTION FACTOR"/>
    <property type="match status" value="1"/>
</dbReference>
<gene>
    <name evidence="5" type="ORF">TPSB3V08_LOCUS1873</name>
</gene>
<feature type="compositionally biased region" description="Polar residues" evidence="3">
    <location>
        <begin position="291"/>
        <end position="302"/>
    </location>
</feature>
<name>A0A7R9GV98_TIMPO</name>
<feature type="compositionally biased region" description="Low complexity" evidence="3">
    <location>
        <begin position="212"/>
        <end position="224"/>
    </location>
</feature>
<sequence length="356" mass="38752">MADGDTEQFSLRWNNFHSNLSSGFHALLQGEDLVDVTLAAGGNFVQAHKIVLSVCSPYFKELFKVNPCKHPIVIMKDVGHKELISILEFMYRGEVNVRQEELASFLKTAESLQVKGLTGDDPGEQEDILPVQTSTSHSFVKNRSPRKTSDKVPQPVRQQEKPQVLSNARMSERELPTPPYKRMRSEGQAPAVVVKQQPPRSPAQVPTPPLPQKSSLPSSPLTLPDESSQGVEFVSSMTHPKSEPLDYESDVEELDDSADNSKSESFMQLLGGESSQSHQDASGMGLLSSLPGISQDPNISQEGGQGSFVDGSEQTTWHPALRTDIGVFIEGAADMAWQVDSRPDNAVVSASCATGP</sequence>